<sequence length="84" mass="9179">MCNSITDGEAARREASDRQTEVEHRMNDRLADLNDNSDILGEPGEQTDVQQAQGDSTHAAAAECRAVQMRTNVMPSTATWSVSE</sequence>
<dbReference type="Proteomes" id="UP000821837">
    <property type="component" value="Chromosome 1"/>
</dbReference>
<dbReference type="AlphaFoldDB" id="A0A9D4TAB8"/>
<protein>
    <submittedName>
        <fullName evidence="2">Uncharacterized protein</fullName>
    </submittedName>
</protein>
<reference evidence="2" key="2">
    <citation type="submission" date="2021-09" db="EMBL/GenBank/DDBJ databases">
        <authorList>
            <person name="Jia N."/>
            <person name="Wang J."/>
            <person name="Shi W."/>
            <person name="Du L."/>
            <person name="Sun Y."/>
            <person name="Zhan W."/>
            <person name="Jiang J."/>
            <person name="Wang Q."/>
            <person name="Zhang B."/>
            <person name="Ji P."/>
            <person name="Sakyi L.B."/>
            <person name="Cui X."/>
            <person name="Yuan T."/>
            <person name="Jiang B."/>
            <person name="Yang W."/>
            <person name="Lam T.T.-Y."/>
            <person name="Chang Q."/>
            <person name="Ding S."/>
            <person name="Wang X."/>
            <person name="Zhu J."/>
            <person name="Ruan X."/>
            <person name="Zhao L."/>
            <person name="Wei J."/>
            <person name="Que T."/>
            <person name="Du C."/>
            <person name="Cheng J."/>
            <person name="Dai P."/>
            <person name="Han X."/>
            <person name="Huang E."/>
            <person name="Gao Y."/>
            <person name="Liu J."/>
            <person name="Shao H."/>
            <person name="Ye R."/>
            <person name="Li L."/>
            <person name="Wei W."/>
            <person name="Wang X."/>
            <person name="Wang C."/>
            <person name="Huo Q."/>
            <person name="Li W."/>
            <person name="Guo W."/>
            <person name="Chen H."/>
            <person name="Chen S."/>
            <person name="Zhou L."/>
            <person name="Zhou L."/>
            <person name="Ni X."/>
            <person name="Tian J."/>
            <person name="Zhou Y."/>
            <person name="Sheng Y."/>
            <person name="Liu T."/>
            <person name="Pan Y."/>
            <person name="Xia L."/>
            <person name="Li J."/>
            <person name="Zhao F."/>
            <person name="Cao W."/>
        </authorList>
    </citation>
    <scope>NUCLEOTIDE SEQUENCE</scope>
    <source>
        <strain evidence="2">Rsan-2018</strain>
        <tissue evidence="2">Larvae</tissue>
    </source>
</reference>
<dbReference type="VEuPathDB" id="VectorBase:RSAN_049228"/>
<evidence type="ECO:0000256" key="1">
    <source>
        <dbReference type="SAM" id="MobiDB-lite"/>
    </source>
</evidence>
<dbReference type="EMBL" id="JABSTV010001245">
    <property type="protein sequence ID" value="KAH7983718.1"/>
    <property type="molecule type" value="Genomic_DNA"/>
</dbReference>
<organism evidence="2 3">
    <name type="scientific">Rhipicephalus sanguineus</name>
    <name type="common">Brown dog tick</name>
    <name type="synonym">Ixodes sanguineus</name>
    <dbReference type="NCBI Taxonomy" id="34632"/>
    <lineage>
        <taxon>Eukaryota</taxon>
        <taxon>Metazoa</taxon>
        <taxon>Ecdysozoa</taxon>
        <taxon>Arthropoda</taxon>
        <taxon>Chelicerata</taxon>
        <taxon>Arachnida</taxon>
        <taxon>Acari</taxon>
        <taxon>Parasitiformes</taxon>
        <taxon>Ixodida</taxon>
        <taxon>Ixodoidea</taxon>
        <taxon>Ixodidae</taxon>
        <taxon>Rhipicephalinae</taxon>
        <taxon>Rhipicephalus</taxon>
        <taxon>Rhipicephalus</taxon>
    </lineage>
</organism>
<gene>
    <name evidence="2" type="ORF">HPB52_013875</name>
</gene>
<name>A0A9D4TAB8_RHISA</name>
<accession>A0A9D4TAB8</accession>
<comment type="caution">
    <text evidence="2">The sequence shown here is derived from an EMBL/GenBank/DDBJ whole genome shotgun (WGS) entry which is preliminary data.</text>
</comment>
<keyword evidence="3" id="KW-1185">Reference proteome</keyword>
<evidence type="ECO:0000313" key="3">
    <source>
        <dbReference type="Proteomes" id="UP000821837"/>
    </source>
</evidence>
<evidence type="ECO:0000313" key="2">
    <source>
        <dbReference type="EMBL" id="KAH7983718.1"/>
    </source>
</evidence>
<feature type="region of interest" description="Disordered" evidence="1">
    <location>
        <begin position="1"/>
        <end position="44"/>
    </location>
</feature>
<reference evidence="2" key="1">
    <citation type="journal article" date="2020" name="Cell">
        <title>Large-Scale Comparative Analyses of Tick Genomes Elucidate Their Genetic Diversity and Vector Capacities.</title>
        <authorList>
            <consortium name="Tick Genome and Microbiome Consortium (TIGMIC)"/>
            <person name="Jia N."/>
            <person name="Wang J."/>
            <person name="Shi W."/>
            <person name="Du L."/>
            <person name="Sun Y."/>
            <person name="Zhan W."/>
            <person name="Jiang J.F."/>
            <person name="Wang Q."/>
            <person name="Zhang B."/>
            <person name="Ji P."/>
            <person name="Bell-Sakyi L."/>
            <person name="Cui X.M."/>
            <person name="Yuan T.T."/>
            <person name="Jiang B.G."/>
            <person name="Yang W.F."/>
            <person name="Lam T.T."/>
            <person name="Chang Q.C."/>
            <person name="Ding S.J."/>
            <person name="Wang X.J."/>
            <person name="Zhu J.G."/>
            <person name="Ruan X.D."/>
            <person name="Zhao L."/>
            <person name="Wei J.T."/>
            <person name="Ye R.Z."/>
            <person name="Que T.C."/>
            <person name="Du C.H."/>
            <person name="Zhou Y.H."/>
            <person name="Cheng J.X."/>
            <person name="Dai P.F."/>
            <person name="Guo W.B."/>
            <person name="Han X.H."/>
            <person name="Huang E.J."/>
            <person name="Li L.F."/>
            <person name="Wei W."/>
            <person name="Gao Y.C."/>
            <person name="Liu J.Z."/>
            <person name="Shao H.Z."/>
            <person name="Wang X."/>
            <person name="Wang C.C."/>
            <person name="Yang T.C."/>
            <person name="Huo Q.B."/>
            <person name="Li W."/>
            <person name="Chen H.Y."/>
            <person name="Chen S.E."/>
            <person name="Zhou L.G."/>
            <person name="Ni X.B."/>
            <person name="Tian J.H."/>
            <person name="Sheng Y."/>
            <person name="Liu T."/>
            <person name="Pan Y.S."/>
            <person name="Xia L.Y."/>
            <person name="Li J."/>
            <person name="Zhao F."/>
            <person name="Cao W.C."/>
        </authorList>
    </citation>
    <scope>NUCLEOTIDE SEQUENCE</scope>
    <source>
        <strain evidence="2">Rsan-2018</strain>
    </source>
</reference>
<proteinExistence type="predicted"/>
<feature type="compositionally biased region" description="Basic and acidic residues" evidence="1">
    <location>
        <begin position="9"/>
        <end position="32"/>
    </location>
</feature>